<evidence type="ECO:0000256" key="1">
    <source>
        <dbReference type="SAM" id="Phobius"/>
    </source>
</evidence>
<feature type="transmembrane region" description="Helical" evidence="1">
    <location>
        <begin position="41"/>
        <end position="58"/>
    </location>
</feature>
<proteinExistence type="predicted"/>
<organism evidence="2 3">
    <name type="scientific">Cohnella xylanilytica</name>
    <dbReference type="NCBI Taxonomy" id="557555"/>
    <lineage>
        <taxon>Bacteria</taxon>
        <taxon>Bacillati</taxon>
        <taxon>Bacillota</taxon>
        <taxon>Bacilli</taxon>
        <taxon>Bacillales</taxon>
        <taxon>Paenibacillaceae</taxon>
        <taxon>Cohnella</taxon>
    </lineage>
</organism>
<comment type="caution">
    <text evidence="2">The sequence shown here is derived from an EMBL/GenBank/DDBJ whole genome shotgun (WGS) entry which is preliminary data.</text>
</comment>
<reference evidence="2 3" key="1">
    <citation type="submission" date="2020-08" db="EMBL/GenBank/DDBJ databases">
        <title>Cohnella phylogeny.</title>
        <authorList>
            <person name="Dunlap C."/>
        </authorList>
    </citation>
    <scope>NUCLEOTIDE SEQUENCE [LARGE SCALE GENOMIC DNA]</scope>
    <source>
        <strain evidence="2 3">DSM 25239</strain>
    </source>
</reference>
<dbReference type="InterPro" id="IPR031306">
    <property type="entry name" value="CcdC"/>
</dbReference>
<keyword evidence="1" id="KW-1133">Transmembrane helix</keyword>
<dbReference type="Pfam" id="PF07301">
    <property type="entry name" value="DUF1453"/>
    <property type="match status" value="1"/>
</dbReference>
<dbReference type="AlphaFoldDB" id="A0A841U0C1"/>
<name>A0A841U0C1_9BACL</name>
<feature type="transmembrane region" description="Helical" evidence="1">
    <location>
        <begin position="103"/>
        <end position="121"/>
    </location>
</feature>
<feature type="transmembrane region" description="Helical" evidence="1">
    <location>
        <begin position="127"/>
        <end position="145"/>
    </location>
</feature>
<evidence type="ECO:0000313" key="3">
    <source>
        <dbReference type="Proteomes" id="UP000553776"/>
    </source>
</evidence>
<feature type="transmembrane region" description="Helical" evidence="1">
    <location>
        <begin position="12"/>
        <end position="29"/>
    </location>
</feature>
<dbReference type="InterPro" id="IPR058247">
    <property type="entry name" value="DUF1453"/>
</dbReference>
<keyword evidence="3" id="KW-1185">Reference proteome</keyword>
<dbReference type="PIRSF" id="PIRSF021441">
    <property type="entry name" value="DUF1453"/>
    <property type="match status" value="1"/>
</dbReference>
<dbReference type="PANTHER" id="PTHR39164:SF1">
    <property type="entry name" value="PROTEIN CCDC"/>
    <property type="match status" value="1"/>
</dbReference>
<accession>A0A841U0C1</accession>
<evidence type="ECO:0000313" key="2">
    <source>
        <dbReference type="EMBL" id="MBB6691570.1"/>
    </source>
</evidence>
<gene>
    <name evidence="2" type="ORF">H7B90_09180</name>
</gene>
<dbReference type="PANTHER" id="PTHR39164">
    <property type="entry name" value="PROTEIN CCDC"/>
    <property type="match status" value="1"/>
</dbReference>
<sequence length="167" mass="18611">MPTSVPHVPQILSLVASLLAGVLVIAVRLRGTNKPTSLRKIIAPPLGMATGFLMFVVPDVRVPWLWGIAAWAVGAVFFSYPLILTSRFEVKDGAVYLKRSKMFVVIIVALLAVRILLHDVVERHVTIPQTAALFFLLAFGMLLPWRMAMVRRYLALEKTIPEPQRRG</sequence>
<feature type="transmembrane region" description="Helical" evidence="1">
    <location>
        <begin position="64"/>
        <end position="83"/>
    </location>
</feature>
<keyword evidence="1" id="KW-0812">Transmembrane</keyword>
<dbReference type="Proteomes" id="UP000553776">
    <property type="component" value="Unassembled WGS sequence"/>
</dbReference>
<dbReference type="EMBL" id="JACJVR010000031">
    <property type="protein sequence ID" value="MBB6691570.1"/>
    <property type="molecule type" value="Genomic_DNA"/>
</dbReference>
<dbReference type="RefSeq" id="WP_185135558.1">
    <property type="nucleotide sequence ID" value="NZ_JACJVR010000031.1"/>
</dbReference>
<protein>
    <submittedName>
        <fullName evidence="2">Cytochrome c biogenesis protein CcdC</fullName>
    </submittedName>
</protein>
<keyword evidence="1" id="KW-0472">Membrane</keyword>